<keyword evidence="4" id="KW-1185">Reference proteome</keyword>
<dbReference type="OrthoDB" id="993453at2759"/>
<organism evidence="3 4">
    <name type="scientific">Cynara cardunculus var. scolymus</name>
    <name type="common">Globe artichoke</name>
    <name type="synonym">Cynara scolymus</name>
    <dbReference type="NCBI Taxonomy" id="59895"/>
    <lineage>
        <taxon>Eukaryota</taxon>
        <taxon>Viridiplantae</taxon>
        <taxon>Streptophyta</taxon>
        <taxon>Embryophyta</taxon>
        <taxon>Tracheophyta</taxon>
        <taxon>Spermatophyta</taxon>
        <taxon>Magnoliopsida</taxon>
        <taxon>eudicotyledons</taxon>
        <taxon>Gunneridae</taxon>
        <taxon>Pentapetalae</taxon>
        <taxon>asterids</taxon>
        <taxon>campanulids</taxon>
        <taxon>Asterales</taxon>
        <taxon>Asteraceae</taxon>
        <taxon>Carduoideae</taxon>
        <taxon>Cardueae</taxon>
        <taxon>Carduinae</taxon>
        <taxon>Cynara</taxon>
    </lineage>
</organism>
<accession>A0A103XMX1</accession>
<proteinExistence type="predicted"/>
<feature type="region of interest" description="Disordered" evidence="2">
    <location>
        <begin position="193"/>
        <end position="240"/>
    </location>
</feature>
<dbReference type="PANTHER" id="PTHR34807:SF3">
    <property type="entry name" value="OS08G0270800 PROTEIN"/>
    <property type="match status" value="1"/>
</dbReference>
<sequence>MSKIMKGIAYESSSHVSYEDVRARFKHQTLLQDYLELQQETEAARNKLEAMKQKKQTLEAEVRFLRRRHKFLLKTKSSTSQQLKSQNVETTQFRKNKKEKVYPKKSATFPNLPPIHNLNQRGRGYTEKKNMVPSRPVPVYDLDQRVNLHGVNLNQEVVGNNLSLVNEFNQKEVVVQARAPIFDLNQISMEEEDVQEGYEEQRKEQHNDLKLSMCRNVGDGSTSRSGKRKISWQDPVALRV</sequence>
<feature type="compositionally biased region" description="Low complexity" evidence="2">
    <location>
        <begin position="76"/>
        <end position="86"/>
    </location>
</feature>
<protein>
    <submittedName>
        <fullName evidence="3">Uncharacterized protein</fullName>
    </submittedName>
</protein>
<feature type="region of interest" description="Disordered" evidence="2">
    <location>
        <begin position="76"/>
        <end position="99"/>
    </location>
</feature>
<dbReference type="EMBL" id="LEKV01004635">
    <property type="protein sequence ID" value="KVH93677.1"/>
    <property type="molecule type" value="Genomic_DNA"/>
</dbReference>
<dbReference type="Gramene" id="KVH93677">
    <property type="protein sequence ID" value="KVH93677"/>
    <property type="gene ID" value="Ccrd_004270"/>
</dbReference>
<dbReference type="OMA" id="ANFEPLN"/>
<dbReference type="PANTHER" id="PTHR34807">
    <property type="entry name" value="OS08G0270800 PROTEIN"/>
    <property type="match status" value="1"/>
</dbReference>
<comment type="caution">
    <text evidence="3">The sequence shown here is derived from an EMBL/GenBank/DDBJ whole genome shotgun (WGS) entry which is preliminary data.</text>
</comment>
<evidence type="ECO:0000313" key="4">
    <source>
        <dbReference type="Proteomes" id="UP000243975"/>
    </source>
</evidence>
<keyword evidence="1" id="KW-0175">Coiled coil</keyword>
<gene>
    <name evidence="3" type="ORF">Ccrd_004270</name>
</gene>
<dbReference type="Proteomes" id="UP000243975">
    <property type="component" value="Unassembled WGS sequence"/>
</dbReference>
<evidence type="ECO:0000256" key="1">
    <source>
        <dbReference type="SAM" id="Coils"/>
    </source>
</evidence>
<dbReference type="AlphaFoldDB" id="A0A103XMX1"/>
<reference evidence="3 4" key="1">
    <citation type="journal article" date="2016" name="Sci. Rep.">
        <title>The genome sequence of the outbreeding globe artichoke constructed de novo incorporating a phase-aware low-pass sequencing strategy of F1 progeny.</title>
        <authorList>
            <person name="Scaglione D."/>
            <person name="Reyes-Chin-Wo S."/>
            <person name="Acquadro A."/>
            <person name="Froenicke L."/>
            <person name="Portis E."/>
            <person name="Beitel C."/>
            <person name="Tirone M."/>
            <person name="Mauro R."/>
            <person name="Lo Monaco A."/>
            <person name="Mauromicale G."/>
            <person name="Faccioli P."/>
            <person name="Cattivelli L."/>
            <person name="Rieseberg L."/>
            <person name="Michelmore R."/>
            <person name="Lanteri S."/>
        </authorList>
    </citation>
    <scope>NUCLEOTIDE SEQUENCE [LARGE SCALE GENOMIC DNA]</scope>
    <source>
        <strain evidence="3">2C</strain>
    </source>
</reference>
<dbReference type="STRING" id="59895.A0A103XMX1"/>
<evidence type="ECO:0000313" key="3">
    <source>
        <dbReference type="EMBL" id="KVH93677.1"/>
    </source>
</evidence>
<evidence type="ECO:0000256" key="2">
    <source>
        <dbReference type="SAM" id="MobiDB-lite"/>
    </source>
</evidence>
<name>A0A103XMX1_CYNCS</name>
<feature type="coiled-coil region" evidence="1">
    <location>
        <begin position="27"/>
        <end position="75"/>
    </location>
</feature>
<feature type="compositionally biased region" description="Basic and acidic residues" evidence="2">
    <location>
        <begin position="199"/>
        <end position="209"/>
    </location>
</feature>